<evidence type="ECO:0000313" key="3">
    <source>
        <dbReference type="EMBL" id="EAQ76964.1"/>
    </source>
</evidence>
<dbReference type="STRING" id="314230.DSM3645_06324"/>
<dbReference type="InterPro" id="IPR011047">
    <property type="entry name" value="Quinoprotein_ADH-like_sf"/>
</dbReference>
<proteinExistence type="predicted"/>
<comment type="caution">
    <text evidence="3">The sequence shown here is derived from an EMBL/GenBank/DDBJ whole genome shotgun (WGS) entry which is preliminary data.</text>
</comment>
<dbReference type="EMBL" id="AANZ01000048">
    <property type="protein sequence ID" value="EAQ76964.1"/>
    <property type="molecule type" value="Genomic_DNA"/>
</dbReference>
<dbReference type="HOGENOM" id="CLU_801374_0_0_0"/>
<dbReference type="Gene3D" id="2.130.10.10">
    <property type="entry name" value="YVTN repeat-like/Quinoprotein amine dehydrogenase"/>
    <property type="match status" value="2"/>
</dbReference>
<protein>
    <recommendedName>
        <fullName evidence="2">Pyrrolo-quinoline quinone repeat domain-containing protein</fullName>
    </recommendedName>
</protein>
<dbReference type="InterPro" id="IPR002372">
    <property type="entry name" value="PQQ_rpt_dom"/>
</dbReference>
<dbReference type="PANTHER" id="PTHR35340:SF5">
    <property type="entry name" value="ASST-DOMAIN-CONTAINING PROTEIN"/>
    <property type="match status" value="1"/>
</dbReference>
<accession>A4A2N4</accession>
<dbReference type="InterPro" id="IPR015943">
    <property type="entry name" value="WD40/YVTN_repeat-like_dom_sf"/>
</dbReference>
<evidence type="ECO:0000256" key="1">
    <source>
        <dbReference type="SAM" id="SignalP"/>
    </source>
</evidence>
<keyword evidence="1" id="KW-0732">Signal</keyword>
<dbReference type="Pfam" id="PF13360">
    <property type="entry name" value="PQQ_2"/>
    <property type="match status" value="1"/>
</dbReference>
<gene>
    <name evidence="3" type="ORF">DSM3645_06324</name>
</gene>
<name>A4A2N4_9BACT</name>
<evidence type="ECO:0000259" key="2">
    <source>
        <dbReference type="Pfam" id="PF13360"/>
    </source>
</evidence>
<feature type="domain" description="Pyrrolo-quinoline quinone repeat" evidence="2">
    <location>
        <begin position="34"/>
        <end position="293"/>
    </location>
</feature>
<dbReference type="InterPro" id="IPR053143">
    <property type="entry name" value="Arylsulfate_ST"/>
</dbReference>
<feature type="signal peptide" evidence="1">
    <location>
        <begin position="1"/>
        <end position="25"/>
    </location>
</feature>
<sequence length="318" mass="35224">MECPLMLRLVLSLLIAVAFAFPAFAGHRLVTQGNGKLAIVDAEGKVEWEMPFNDIHDIHVTTNGHIFAQEQMRKIVEIDPLQKKIDWSYDCANSNGNAGKPIEVHSFQPLADGKMMIAESGIGRIIEIDRDGKLLKEVKLVIDNPHPHRDTRLVRKLENGNYLVCQEGDGKVREYDGETGDVVWEYDVPLFGKQPAGGHGPEAWGNACFAAVRLKNGNTLISTGNGHGVIEVNHDKEVVWRLQQKDLPGITLAWVTTLEVLPGGNYVIGNCHAGPGQPLLVEIEPKTKKVIWTFDQYDRFGNSVPNSQILDVQGDVIR</sequence>
<dbReference type="AlphaFoldDB" id="A4A2N4"/>
<dbReference type="SUPFAM" id="SSF50998">
    <property type="entry name" value="Quinoprotein alcohol dehydrogenase-like"/>
    <property type="match status" value="1"/>
</dbReference>
<dbReference type="PANTHER" id="PTHR35340">
    <property type="entry name" value="PQQ ENZYME REPEAT PROTEIN-RELATED"/>
    <property type="match status" value="1"/>
</dbReference>
<evidence type="ECO:0000313" key="4">
    <source>
        <dbReference type="Proteomes" id="UP000004358"/>
    </source>
</evidence>
<feature type="chain" id="PRO_5002665367" description="Pyrrolo-quinoline quinone repeat domain-containing protein" evidence="1">
    <location>
        <begin position="26"/>
        <end position="318"/>
    </location>
</feature>
<dbReference type="eggNOG" id="COG1520">
    <property type="taxonomic scope" value="Bacteria"/>
</dbReference>
<organism evidence="3 4">
    <name type="scientific">Blastopirellula marina DSM 3645</name>
    <dbReference type="NCBI Taxonomy" id="314230"/>
    <lineage>
        <taxon>Bacteria</taxon>
        <taxon>Pseudomonadati</taxon>
        <taxon>Planctomycetota</taxon>
        <taxon>Planctomycetia</taxon>
        <taxon>Pirellulales</taxon>
        <taxon>Pirellulaceae</taxon>
        <taxon>Blastopirellula</taxon>
    </lineage>
</organism>
<dbReference type="Proteomes" id="UP000004358">
    <property type="component" value="Unassembled WGS sequence"/>
</dbReference>
<reference evidence="3 4" key="1">
    <citation type="submission" date="2006-02" db="EMBL/GenBank/DDBJ databases">
        <authorList>
            <person name="Amann R."/>
            <person name="Ferriera S."/>
            <person name="Johnson J."/>
            <person name="Kravitz S."/>
            <person name="Halpern A."/>
            <person name="Remington K."/>
            <person name="Beeson K."/>
            <person name="Tran B."/>
            <person name="Rogers Y.-H."/>
            <person name="Friedman R."/>
            <person name="Venter J.C."/>
        </authorList>
    </citation>
    <scope>NUCLEOTIDE SEQUENCE [LARGE SCALE GENOMIC DNA]</scope>
    <source>
        <strain evidence="3 4">DSM 3645</strain>
    </source>
</reference>